<keyword evidence="8" id="KW-1185">Reference proteome</keyword>
<dbReference type="GO" id="GO:0033612">
    <property type="term" value="F:receptor serine/threonine kinase binding"/>
    <property type="evidence" value="ECO:0007669"/>
    <property type="project" value="TreeGrafter"/>
</dbReference>
<dbReference type="AlphaFoldDB" id="A0AAN8ZRM2"/>
<accession>A0AAN8ZRM2</accession>
<evidence type="ECO:0008006" key="9">
    <source>
        <dbReference type="Google" id="ProtNLM"/>
    </source>
</evidence>
<dbReference type="InterPro" id="IPR050647">
    <property type="entry name" value="Plant_LRR-RLKs"/>
</dbReference>
<dbReference type="PANTHER" id="PTHR48056:SF43">
    <property type="entry name" value="LRR RECEPTOR-LIKE SERINE_THREONINE-PROTEIN KINASE"/>
    <property type="match status" value="1"/>
</dbReference>
<dbReference type="EMBL" id="JBAMMX010000001">
    <property type="protein sequence ID" value="KAK6947132.1"/>
    <property type="molecule type" value="Genomic_DNA"/>
</dbReference>
<keyword evidence="6" id="KW-0325">Glycoprotein</keyword>
<reference evidence="7 8" key="1">
    <citation type="submission" date="2023-12" db="EMBL/GenBank/DDBJ databases">
        <title>A high-quality genome assembly for Dillenia turbinata (Dilleniales).</title>
        <authorList>
            <person name="Chanderbali A."/>
        </authorList>
    </citation>
    <scope>NUCLEOTIDE SEQUENCE [LARGE SCALE GENOMIC DNA]</scope>
    <source>
        <strain evidence="7">LSX21</strain>
        <tissue evidence="7">Leaf</tissue>
    </source>
</reference>
<comment type="subcellular location">
    <subcellularLocation>
        <location evidence="1">Membrane</location>
    </subcellularLocation>
</comment>
<sequence>MEEQFKQLDGRAEFMEFSRLESLQVVWDSLQIKWWTRGDKLEIKILASEMPAEICMIMKLQTLSLHTNSLTGEIPTLIGKLTGLTLFFAWQNSLTNNIPASLSDCQNLQALDLSYNNLTGPMPRQIIGLQNLTKLLLLSDELSGFVRLDMGNCMNLHPFLVNYNKLEGSIPAEIGKLKSLNFLDLSNNHFVRGIPLSISGCEKQEFLDFHLNGLSGLFPDKLPQSLQFVDISSNRFIGQISSSIGLLSELTKLVLRDNQFSGRIPAEILSCSNSSDLAGNRALCMSNRVVTPPDHVGPNIRSKSMMKLTMSVLVSASAVLVPLTVYILIRARLAEAANVTGTGSSGVVYRVGITNGQTLAVKKMWLLGWGSNQSLKLLFYDYYPDGSLSSLLQGAGKGAAEWEARYDVVVGMAHALAYMHHDCVPAILHDQKLRGRADPQMLEMLQTLAVCFLCISTRADERPTMKDVVAMLREIRHVNSTRPEADLKDCLSSVPSPRAHARTIDLQGSSNCSIAFSDDSV</sequence>
<gene>
    <name evidence="7" type="ORF">RJ641_000605</name>
</gene>
<dbReference type="InterPro" id="IPR011009">
    <property type="entry name" value="Kinase-like_dom_sf"/>
</dbReference>
<keyword evidence="4" id="KW-0677">Repeat</keyword>
<evidence type="ECO:0000313" key="8">
    <source>
        <dbReference type="Proteomes" id="UP001370490"/>
    </source>
</evidence>
<proteinExistence type="predicted"/>
<keyword evidence="5" id="KW-0472">Membrane</keyword>
<dbReference type="InterPro" id="IPR032675">
    <property type="entry name" value="LRR_dom_sf"/>
</dbReference>
<dbReference type="PRINTS" id="PR00019">
    <property type="entry name" value="LEURICHRPT"/>
</dbReference>
<evidence type="ECO:0000256" key="2">
    <source>
        <dbReference type="ARBA" id="ARBA00022614"/>
    </source>
</evidence>
<dbReference type="PANTHER" id="PTHR48056">
    <property type="entry name" value="LRR RECEPTOR-LIKE SERINE/THREONINE-PROTEIN KINASE-RELATED"/>
    <property type="match status" value="1"/>
</dbReference>
<dbReference type="FunFam" id="3.80.10.10:FF:000041">
    <property type="entry name" value="LRR receptor-like serine/threonine-protein kinase ERECTA"/>
    <property type="match status" value="2"/>
</dbReference>
<evidence type="ECO:0000256" key="4">
    <source>
        <dbReference type="ARBA" id="ARBA00022737"/>
    </source>
</evidence>
<keyword evidence="3" id="KW-0732">Signal</keyword>
<dbReference type="Proteomes" id="UP001370490">
    <property type="component" value="Unassembled WGS sequence"/>
</dbReference>
<dbReference type="Gene3D" id="1.10.510.10">
    <property type="entry name" value="Transferase(Phosphotransferase) domain 1"/>
    <property type="match status" value="1"/>
</dbReference>
<evidence type="ECO:0000313" key="7">
    <source>
        <dbReference type="EMBL" id="KAK6947132.1"/>
    </source>
</evidence>
<evidence type="ECO:0000256" key="1">
    <source>
        <dbReference type="ARBA" id="ARBA00004370"/>
    </source>
</evidence>
<keyword evidence="2" id="KW-0433">Leucine-rich repeat</keyword>
<dbReference type="SUPFAM" id="SSF56112">
    <property type="entry name" value="Protein kinase-like (PK-like)"/>
    <property type="match status" value="1"/>
</dbReference>
<organism evidence="7 8">
    <name type="scientific">Dillenia turbinata</name>
    <dbReference type="NCBI Taxonomy" id="194707"/>
    <lineage>
        <taxon>Eukaryota</taxon>
        <taxon>Viridiplantae</taxon>
        <taxon>Streptophyta</taxon>
        <taxon>Embryophyta</taxon>
        <taxon>Tracheophyta</taxon>
        <taxon>Spermatophyta</taxon>
        <taxon>Magnoliopsida</taxon>
        <taxon>eudicotyledons</taxon>
        <taxon>Gunneridae</taxon>
        <taxon>Pentapetalae</taxon>
        <taxon>Dilleniales</taxon>
        <taxon>Dilleniaceae</taxon>
        <taxon>Dillenia</taxon>
    </lineage>
</organism>
<protein>
    <recommendedName>
        <fullName evidence="9">Protein kinase domain-containing protein</fullName>
    </recommendedName>
</protein>
<evidence type="ECO:0000256" key="6">
    <source>
        <dbReference type="ARBA" id="ARBA00023180"/>
    </source>
</evidence>
<dbReference type="GO" id="GO:0016020">
    <property type="term" value="C:membrane"/>
    <property type="evidence" value="ECO:0007669"/>
    <property type="project" value="UniProtKB-SubCell"/>
</dbReference>
<dbReference type="Pfam" id="PF00560">
    <property type="entry name" value="LRR_1"/>
    <property type="match status" value="5"/>
</dbReference>
<evidence type="ECO:0000256" key="3">
    <source>
        <dbReference type="ARBA" id="ARBA00022729"/>
    </source>
</evidence>
<dbReference type="Gene3D" id="3.80.10.10">
    <property type="entry name" value="Ribonuclease Inhibitor"/>
    <property type="match status" value="1"/>
</dbReference>
<dbReference type="SUPFAM" id="SSF52058">
    <property type="entry name" value="L domain-like"/>
    <property type="match status" value="1"/>
</dbReference>
<name>A0AAN8ZRM2_9MAGN</name>
<dbReference type="InterPro" id="IPR001611">
    <property type="entry name" value="Leu-rich_rpt"/>
</dbReference>
<comment type="caution">
    <text evidence="7">The sequence shown here is derived from an EMBL/GenBank/DDBJ whole genome shotgun (WGS) entry which is preliminary data.</text>
</comment>
<evidence type="ECO:0000256" key="5">
    <source>
        <dbReference type="ARBA" id="ARBA00023136"/>
    </source>
</evidence>